<dbReference type="GO" id="GO:0017102">
    <property type="term" value="C:methionyl glutamyl tRNA synthetase complex"/>
    <property type="evidence" value="ECO:0007669"/>
    <property type="project" value="UniProtKB-ARBA"/>
</dbReference>
<comment type="subcellular location">
    <subcellularLocation>
        <location evidence="1">Cytoplasm</location>
    </subcellularLocation>
</comment>
<accession>A0A9W8HI33</accession>
<dbReference type="EMBL" id="JANBUM010000175">
    <property type="protein sequence ID" value="KAJ2782440.1"/>
    <property type="molecule type" value="Genomic_DNA"/>
</dbReference>
<evidence type="ECO:0000259" key="16">
    <source>
        <dbReference type="PROSITE" id="PS50296"/>
    </source>
</evidence>
<dbReference type="GO" id="GO:0005524">
    <property type="term" value="F:ATP binding"/>
    <property type="evidence" value="ECO:0007669"/>
    <property type="project" value="UniProtKB-KW"/>
</dbReference>
<dbReference type="Gene3D" id="3.40.50.620">
    <property type="entry name" value="HUPs"/>
    <property type="match status" value="1"/>
</dbReference>
<dbReference type="Gene3D" id="3.30.780.10">
    <property type="entry name" value="SUI1-like domain"/>
    <property type="match status" value="1"/>
</dbReference>
<dbReference type="GO" id="GO:0005829">
    <property type="term" value="C:cytosol"/>
    <property type="evidence" value="ECO:0007669"/>
    <property type="project" value="TreeGrafter"/>
</dbReference>
<comment type="similarity">
    <text evidence="3">Belongs to the DENR family.</text>
</comment>
<dbReference type="Gene3D" id="3.40.30.10">
    <property type="entry name" value="Glutaredoxin"/>
    <property type="match status" value="1"/>
</dbReference>
<evidence type="ECO:0000256" key="2">
    <source>
        <dbReference type="ARBA" id="ARBA00005594"/>
    </source>
</evidence>
<dbReference type="InterPro" id="IPR001950">
    <property type="entry name" value="SUI1"/>
</dbReference>
<evidence type="ECO:0000256" key="5">
    <source>
        <dbReference type="ARBA" id="ARBA00012838"/>
    </source>
</evidence>
<keyword evidence="10 15" id="KW-0067">ATP-binding</keyword>
<dbReference type="SUPFAM" id="SSF55159">
    <property type="entry name" value="eIF1-like"/>
    <property type="match status" value="1"/>
</dbReference>
<dbReference type="InterPro" id="IPR005873">
    <property type="entry name" value="DENR_eukaryotes"/>
</dbReference>
<evidence type="ECO:0000256" key="13">
    <source>
        <dbReference type="ARBA" id="ARBA00030904"/>
    </source>
</evidence>
<dbReference type="PRINTS" id="PR01041">
    <property type="entry name" value="TRNASYNTHMET"/>
</dbReference>
<comment type="similarity">
    <text evidence="2 15">Belongs to the class-I aminoacyl-tRNA synthetase family.</text>
</comment>
<evidence type="ECO:0000313" key="17">
    <source>
        <dbReference type="EMBL" id="KAJ2782440.1"/>
    </source>
</evidence>
<gene>
    <name evidence="17" type="primary">MES1</name>
    <name evidence="17" type="ORF">GGI15_002912</name>
</gene>
<dbReference type="InterPro" id="IPR029038">
    <property type="entry name" value="MetRS_Zn"/>
</dbReference>
<dbReference type="InterPro" id="IPR033911">
    <property type="entry name" value="MetRS_core"/>
</dbReference>
<dbReference type="InterPro" id="IPR014758">
    <property type="entry name" value="Met-tRNA_synth"/>
</dbReference>
<evidence type="ECO:0000256" key="11">
    <source>
        <dbReference type="ARBA" id="ARBA00022917"/>
    </source>
</evidence>
<dbReference type="Pfam" id="PF09334">
    <property type="entry name" value="tRNA-synt_1g"/>
    <property type="match status" value="1"/>
</dbReference>
<dbReference type="SUPFAM" id="SSF47323">
    <property type="entry name" value="Anticodon-binding domain of a subclass of class I aminoacyl-tRNA synthetases"/>
    <property type="match status" value="1"/>
</dbReference>
<name>A0A9W8HI33_9FUNG</name>
<dbReference type="InterPro" id="IPR046447">
    <property type="entry name" value="DENR_C"/>
</dbReference>
<keyword evidence="8 15" id="KW-0436">Ligase</keyword>
<dbReference type="GO" id="GO:0006431">
    <property type="term" value="P:methionyl-tRNA aminoacylation"/>
    <property type="evidence" value="ECO:0007669"/>
    <property type="project" value="InterPro"/>
</dbReference>
<dbReference type="PANTHER" id="PTHR45765">
    <property type="entry name" value="METHIONINE--TRNA LIGASE"/>
    <property type="match status" value="1"/>
</dbReference>
<evidence type="ECO:0000256" key="8">
    <source>
        <dbReference type="ARBA" id="ARBA00022598"/>
    </source>
</evidence>
<organism evidence="17 18">
    <name type="scientific">Coemansia interrupta</name>
    <dbReference type="NCBI Taxonomy" id="1126814"/>
    <lineage>
        <taxon>Eukaryota</taxon>
        <taxon>Fungi</taxon>
        <taxon>Fungi incertae sedis</taxon>
        <taxon>Zoopagomycota</taxon>
        <taxon>Kickxellomycotina</taxon>
        <taxon>Kickxellomycetes</taxon>
        <taxon>Kickxellales</taxon>
        <taxon>Kickxellaceae</taxon>
        <taxon>Coemansia</taxon>
    </lineage>
</organism>
<dbReference type="GO" id="GO:0017101">
    <property type="term" value="C:aminoacyl-tRNA synthetase multienzyme complex"/>
    <property type="evidence" value="ECO:0007669"/>
    <property type="project" value="TreeGrafter"/>
</dbReference>
<dbReference type="OrthoDB" id="5844513at2759"/>
<dbReference type="GO" id="GO:0004825">
    <property type="term" value="F:methionine-tRNA ligase activity"/>
    <property type="evidence" value="ECO:0007669"/>
    <property type="project" value="UniProtKB-EC"/>
</dbReference>
<evidence type="ECO:0000256" key="15">
    <source>
        <dbReference type="RuleBase" id="RU363039"/>
    </source>
</evidence>
<dbReference type="InterPro" id="IPR023458">
    <property type="entry name" value="Met-tRNA_ligase_1"/>
</dbReference>
<evidence type="ECO:0000313" key="18">
    <source>
        <dbReference type="Proteomes" id="UP001140172"/>
    </source>
</evidence>
<reference evidence="17" key="1">
    <citation type="submission" date="2022-07" db="EMBL/GenBank/DDBJ databases">
        <title>Phylogenomic reconstructions and comparative analyses of Kickxellomycotina fungi.</title>
        <authorList>
            <person name="Reynolds N.K."/>
            <person name="Stajich J.E."/>
            <person name="Barry K."/>
            <person name="Grigoriev I.V."/>
            <person name="Crous P."/>
            <person name="Smith M.E."/>
        </authorList>
    </citation>
    <scope>NUCLEOTIDE SEQUENCE</scope>
    <source>
        <strain evidence="17">BCRC 34489</strain>
    </source>
</reference>
<dbReference type="AlphaFoldDB" id="A0A9W8HI33"/>
<dbReference type="Gene3D" id="2.20.28.20">
    <property type="entry name" value="Methionyl-tRNA synthetase, Zn-domain"/>
    <property type="match status" value="1"/>
</dbReference>
<keyword evidence="9 15" id="KW-0547">Nucleotide-binding</keyword>
<comment type="subunit">
    <text evidence="4">Interacts with the 40S ribosomal subunit.</text>
</comment>
<evidence type="ECO:0000256" key="4">
    <source>
        <dbReference type="ARBA" id="ARBA00011742"/>
    </source>
</evidence>
<dbReference type="Gene3D" id="1.20.1050.10">
    <property type="match status" value="1"/>
</dbReference>
<dbReference type="InterPro" id="IPR036877">
    <property type="entry name" value="SUI1_dom_sf"/>
</dbReference>
<sequence length="946" mass="104466">MSASNIKLIRSQATLHANTAAAAGLLKILVAAQATGSTVVISEDKAAPAKSKQPYSVLLDDAAGTRLYDANAVVRYLYRTGTRPLGEQLAIEQLLEWEEKTLALLSTDRDIDQLLAAASGHVDQLSRSATVGAADAVVLGAVYYTIANAKSAAVAKYSQLAEWFARQTAAPAVVAALPAYTANVVAVLVREEPSAENRRVRSGIEFSFDPDQVVLPVEGARNVLITSALPYVNNVPHLGNVIGSTLSADVFARYSRVRGHNTLYICGTDEYGTTTETKALEEGVSCQALCDKYHVLHKQVYDWFGLSFNYFGRTSTPKQTEIVQGIFAQCHANGFVSEAEQTQQFCEACQRFLADRYVEGTCPSCGYDDARGDQCDKCGKLLNANELVNPRCKLDGSRPVLRDSRHLFLDLDRLQPRCGDFVARSSAAGRWSANGVAITENWLREGLRPRCITRDLKWGVPVPLAGFEDKVFYVWFDACIGYPSITANYTAEWERWWKNPDHVQLYQFMGKDNVPFHTVVFPSTQLATGDDWTMLHHIATCEYLNYETGKFSKSRGVGVFGNNAQDTGVPADVWRYYLLASRPESSDTIFTWADFVSRNNNELLKNTGNLCNRVVKFLDSNTKYAGALPAADAALVAPGADSADRRLIDDINAMLARYIDDMDAVRIKAGLRTAMEVSARGNQYLQESRLDNALFTESRAQCDTVMAVAANLVYLLSAMLHPFMPATAASIARQLNAPERLLPDTFELELLPGHVIGKAEHLFTQIPEQKYCEFSASRKKCEQWLRENHPAEHARLYSDQALEEKMAMTTLSEDKVAKEAAKMEKAMSKEEARLERELEKKLASKVVIKRVERNKRKRITTVTGLEVFGVDIKKTAKFFANHFACGGSIAKNPQGQDEIVVQGDFANEIMQLIQKNHSSVPVENIEIVDEVKKPKKGAAEAGAPAS</sequence>
<dbReference type="GO" id="GO:0036464">
    <property type="term" value="C:cytoplasmic ribonucleoprotein granule"/>
    <property type="evidence" value="ECO:0007669"/>
    <property type="project" value="UniProtKB-ARBA"/>
</dbReference>
<dbReference type="InterPro" id="IPR001412">
    <property type="entry name" value="aa-tRNA-synth_I_CS"/>
</dbReference>
<dbReference type="Pfam" id="PF19303">
    <property type="entry name" value="Anticodon_3"/>
    <property type="match status" value="1"/>
</dbReference>
<dbReference type="InterPro" id="IPR041872">
    <property type="entry name" value="Anticodon_Met"/>
</dbReference>
<protein>
    <recommendedName>
        <fullName evidence="6">Translation machinery-associated protein 22</fullName>
        <ecNumber evidence="5">6.1.1.10</ecNumber>
    </recommendedName>
    <alternativeName>
        <fullName evidence="13">Methionyl-tRNA synthetase</fullName>
    </alternativeName>
</protein>
<dbReference type="PROSITE" id="PS00178">
    <property type="entry name" value="AA_TRNA_LIGASE_I"/>
    <property type="match status" value="1"/>
</dbReference>
<dbReference type="Gene3D" id="1.10.730.10">
    <property type="entry name" value="Isoleucyl-tRNA Synthetase, Domain 1"/>
    <property type="match status" value="1"/>
</dbReference>
<dbReference type="Pfam" id="PF01253">
    <property type="entry name" value="SUI1"/>
    <property type="match status" value="1"/>
</dbReference>
<comment type="caution">
    <text evidence="17">The sequence shown here is derived from an EMBL/GenBank/DDBJ whole genome shotgun (WGS) entry which is preliminary data.</text>
</comment>
<evidence type="ECO:0000256" key="14">
    <source>
        <dbReference type="ARBA" id="ARBA00047364"/>
    </source>
</evidence>
<proteinExistence type="inferred from homology"/>
<evidence type="ECO:0000256" key="3">
    <source>
        <dbReference type="ARBA" id="ARBA00007514"/>
    </source>
</evidence>
<dbReference type="PROSITE" id="PS50296">
    <property type="entry name" value="SUI1"/>
    <property type="match status" value="1"/>
</dbReference>
<dbReference type="SUPFAM" id="SSF57770">
    <property type="entry name" value="Methionyl-tRNA synthetase (MetRS), Zn-domain"/>
    <property type="match status" value="1"/>
</dbReference>
<keyword evidence="18" id="KW-1185">Reference proteome</keyword>
<dbReference type="CDD" id="cd00814">
    <property type="entry name" value="MetRS_core"/>
    <property type="match status" value="1"/>
</dbReference>
<evidence type="ECO:0000256" key="10">
    <source>
        <dbReference type="ARBA" id="ARBA00022840"/>
    </source>
</evidence>
<evidence type="ECO:0000256" key="6">
    <source>
        <dbReference type="ARBA" id="ARBA00020058"/>
    </source>
</evidence>
<dbReference type="PANTHER" id="PTHR45765:SF1">
    <property type="entry name" value="METHIONINE--TRNA LIGASE, CYTOPLASMIC"/>
    <property type="match status" value="1"/>
</dbReference>
<dbReference type="CDD" id="cd07957">
    <property type="entry name" value="Anticodon_Ia_Met"/>
    <property type="match status" value="1"/>
</dbReference>
<dbReference type="InterPro" id="IPR014729">
    <property type="entry name" value="Rossmann-like_a/b/a_fold"/>
</dbReference>
<feature type="domain" description="SUI1" evidence="16">
    <location>
        <begin position="846"/>
        <end position="917"/>
    </location>
</feature>
<dbReference type="Proteomes" id="UP001140172">
    <property type="component" value="Unassembled WGS sequence"/>
</dbReference>
<evidence type="ECO:0000256" key="12">
    <source>
        <dbReference type="ARBA" id="ARBA00023146"/>
    </source>
</evidence>
<dbReference type="FunFam" id="1.10.730.10:FF:000037">
    <property type="entry name" value="Methionyl-tRNA synthetase"/>
    <property type="match status" value="1"/>
</dbReference>
<evidence type="ECO:0000256" key="9">
    <source>
        <dbReference type="ARBA" id="ARBA00022741"/>
    </source>
</evidence>
<evidence type="ECO:0000256" key="1">
    <source>
        <dbReference type="ARBA" id="ARBA00004496"/>
    </source>
</evidence>
<comment type="catalytic activity">
    <reaction evidence="14">
        <text>tRNA(Met) + L-methionine + ATP = L-methionyl-tRNA(Met) + AMP + diphosphate</text>
        <dbReference type="Rhea" id="RHEA:13481"/>
        <dbReference type="Rhea" id="RHEA-COMP:9667"/>
        <dbReference type="Rhea" id="RHEA-COMP:9698"/>
        <dbReference type="ChEBI" id="CHEBI:30616"/>
        <dbReference type="ChEBI" id="CHEBI:33019"/>
        <dbReference type="ChEBI" id="CHEBI:57844"/>
        <dbReference type="ChEBI" id="CHEBI:78442"/>
        <dbReference type="ChEBI" id="CHEBI:78530"/>
        <dbReference type="ChEBI" id="CHEBI:456215"/>
        <dbReference type="EC" id="6.1.1.10"/>
    </reaction>
</comment>
<dbReference type="EC" id="6.1.1.10" evidence="5"/>
<dbReference type="FunFam" id="2.20.28.20:FF:000001">
    <property type="entry name" value="Methionine--tRNA ligase"/>
    <property type="match status" value="1"/>
</dbReference>
<keyword evidence="12 15" id="KW-0030">Aminoacyl-tRNA synthetase</keyword>
<keyword evidence="7" id="KW-0963">Cytoplasm</keyword>
<dbReference type="GO" id="GO:0003743">
    <property type="term" value="F:translation initiation factor activity"/>
    <property type="evidence" value="ECO:0007669"/>
    <property type="project" value="InterPro"/>
</dbReference>
<dbReference type="NCBIfam" id="TIGR01159">
    <property type="entry name" value="DRP1"/>
    <property type="match status" value="1"/>
</dbReference>
<dbReference type="SUPFAM" id="SSF52374">
    <property type="entry name" value="Nucleotidylyl transferase"/>
    <property type="match status" value="1"/>
</dbReference>
<dbReference type="CDD" id="cd11607">
    <property type="entry name" value="DENR_C"/>
    <property type="match status" value="1"/>
</dbReference>
<evidence type="ECO:0000256" key="7">
    <source>
        <dbReference type="ARBA" id="ARBA00022490"/>
    </source>
</evidence>
<dbReference type="InterPro" id="IPR009080">
    <property type="entry name" value="tRNAsynth_Ia_anticodon-bd"/>
</dbReference>
<keyword evidence="11 15" id="KW-0648">Protein biosynthesis</keyword>
<dbReference type="InterPro" id="IPR015413">
    <property type="entry name" value="Methionyl/Leucyl_tRNA_Synth"/>
</dbReference>
<dbReference type="NCBIfam" id="TIGR00398">
    <property type="entry name" value="metG"/>
    <property type="match status" value="1"/>
</dbReference>